<evidence type="ECO:0000313" key="2">
    <source>
        <dbReference type="Proteomes" id="UP001054837"/>
    </source>
</evidence>
<dbReference type="EMBL" id="BPLQ01006032">
    <property type="protein sequence ID" value="GIY19368.1"/>
    <property type="molecule type" value="Genomic_DNA"/>
</dbReference>
<name>A0AAV4RH97_9ARAC</name>
<dbReference type="Proteomes" id="UP001054837">
    <property type="component" value="Unassembled WGS sequence"/>
</dbReference>
<keyword evidence="2" id="KW-1185">Reference proteome</keyword>
<organism evidence="1 2">
    <name type="scientific">Caerostris darwini</name>
    <dbReference type="NCBI Taxonomy" id="1538125"/>
    <lineage>
        <taxon>Eukaryota</taxon>
        <taxon>Metazoa</taxon>
        <taxon>Ecdysozoa</taxon>
        <taxon>Arthropoda</taxon>
        <taxon>Chelicerata</taxon>
        <taxon>Arachnida</taxon>
        <taxon>Araneae</taxon>
        <taxon>Araneomorphae</taxon>
        <taxon>Entelegynae</taxon>
        <taxon>Araneoidea</taxon>
        <taxon>Araneidae</taxon>
        <taxon>Caerostris</taxon>
    </lineage>
</organism>
<comment type="caution">
    <text evidence="1">The sequence shown here is derived from an EMBL/GenBank/DDBJ whole genome shotgun (WGS) entry which is preliminary data.</text>
</comment>
<protein>
    <submittedName>
        <fullName evidence="1">Uncharacterized protein</fullName>
    </submittedName>
</protein>
<gene>
    <name evidence="1" type="ORF">CDAR_414521</name>
</gene>
<proteinExistence type="predicted"/>
<accession>A0AAV4RH97</accession>
<sequence length="106" mass="12117">MRWSPPGLTIISNMSLGRFNVELYTNSEQEVCKPSLTAVWIPSRSTEYNQSMLCCFQAVALKGIEVVLEDEILKLEKNWISLDNVDFECKAARFSSVVHNLDLKEF</sequence>
<dbReference type="AlphaFoldDB" id="A0AAV4RH97"/>
<reference evidence="1 2" key="1">
    <citation type="submission" date="2021-06" db="EMBL/GenBank/DDBJ databases">
        <title>Caerostris darwini draft genome.</title>
        <authorList>
            <person name="Kono N."/>
            <person name="Arakawa K."/>
        </authorList>
    </citation>
    <scope>NUCLEOTIDE SEQUENCE [LARGE SCALE GENOMIC DNA]</scope>
</reference>
<evidence type="ECO:0000313" key="1">
    <source>
        <dbReference type="EMBL" id="GIY19368.1"/>
    </source>
</evidence>